<name>A0A170STS2_9EURY</name>
<reference evidence="2" key="2">
    <citation type="submission" date="2016-01" db="EMBL/GenBank/DDBJ databases">
        <authorList>
            <person name="McClelland M."/>
            <person name="Jain A."/>
            <person name="Saraogi P."/>
            <person name="Mendelson R."/>
            <person name="Westerman R."/>
            <person name="SanMiguel P."/>
            <person name="Csonka L."/>
        </authorList>
    </citation>
    <scope>NUCLEOTIDE SEQUENCE</scope>
    <source>
        <strain evidence="2">1</strain>
    </source>
</reference>
<evidence type="ECO:0000313" key="4">
    <source>
        <dbReference type="Proteomes" id="UP000250189"/>
    </source>
</evidence>
<proteinExistence type="predicted"/>
<evidence type="ECO:0000313" key="3">
    <source>
        <dbReference type="Proteomes" id="UP000093069"/>
    </source>
</evidence>
<organism evidence="2 3">
    <name type="scientific">Thermococcus chitonophagus</name>
    <dbReference type="NCBI Taxonomy" id="54262"/>
    <lineage>
        <taxon>Archaea</taxon>
        <taxon>Methanobacteriati</taxon>
        <taxon>Methanobacteriota</taxon>
        <taxon>Thermococci</taxon>
        <taxon>Thermococcales</taxon>
        <taxon>Thermococcaceae</taxon>
        <taxon>Thermococcus</taxon>
    </lineage>
</organism>
<reference evidence="3" key="1">
    <citation type="submission" date="2016-01" db="EMBL/GenBank/DDBJ databases">
        <authorList>
            <person name="Vorgias C.E."/>
        </authorList>
    </citation>
    <scope>NUCLEOTIDE SEQUENCE [LARGE SCALE GENOMIC DNA]</scope>
</reference>
<dbReference type="GeneID" id="33321730"/>
<gene>
    <name evidence="1" type="ORF">A3L04_04100</name>
    <name evidence="2" type="ORF">CHITON_1920</name>
</gene>
<dbReference type="Gene3D" id="3.30.160.250">
    <property type="match status" value="1"/>
</dbReference>
<evidence type="ECO:0000313" key="1">
    <source>
        <dbReference type="EMBL" id="ASJ16312.1"/>
    </source>
</evidence>
<keyword evidence="4" id="KW-1185">Reference proteome</keyword>
<dbReference type="SUPFAM" id="SSF143100">
    <property type="entry name" value="TTHA1013/TTHA0281-like"/>
    <property type="match status" value="1"/>
</dbReference>
<dbReference type="AlphaFoldDB" id="A0A170STS2"/>
<evidence type="ECO:0000313" key="2">
    <source>
        <dbReference type="EMBL" id="CUX78699.1"/>
    </source>
</evidence>
<dbReference type="RefSeq" id="WP_068578937.1">
    <property type="nucleotide sequence ID" value="NZ_CP015193.1"/>
</dbReference>
<reference evidence="1 4" key="3">
    <citation type="submission" date="2016-04" db="EMBL/GenBank/DDBJ databases">
        <title>Complete genome sequence of Thermococcus chitonophagus type strain GC74.</title>
        <authorList>
            <person name="Oger P.M."/>
        </authorList>
    </citation>
    <scope>NUCLEOTIDE SEQUENCE [LARGE SCALE GENOMIC DNA]</scope>
    <source>
        <strain evidence="1 4">GC74</strain>
    </source>
</reference>
<dbReference type="EMBL" id="LN999010">
    <property type="protein sequence ID" value="CUX78699.1"/>
    <property type="molecule type" value="Genomic_DNA"/>
</dbReference>
<accession>A0A170STS2</accession>
<dbReference type="Proteomes" id="UP000093069">
    <property type="component" value="Chromosome I"/>
</dbReference>
<dbReference type="InterPro" id="IPR035069">
    <property type="entry name" value="TTHA1013/TTHA0281-like"/>
</dbReference>
<dbReference type="OrthoDB" id="376504at2157"/>
<protein>
    <recommendedName>
        <fullName evidence="5">HicB-like antitoxin of toxin-antitoxin system domain-containing protein</fullName>
    </recommendedName>
</protein>
<dbReference type="KEGG" id="tch:CHITON_1920"/>
<dbReference type="EMBL" id="CP015193">
    <property type="protein sequence ID" value="ASJ16312.1"/>
    <property type="molecule type" value="Genomic_DNA"/>
</dbReference>
<dbReference type="Proteomes" id="UP000250189">
    <property type="component" value="Chromosome"/>
</dbReference>
<sequence>MEAPIVIMWKEKGEKGEWFVAQEPITGVASQGRTADEAYANLLEALELYLEDYPELREKVFQKRHLEVKVDEASIVIG</sequence>
<evidence type="ECO:0008006" key="5">
    <source>
        <dbReference type="Google" id="ProtNLM"/>
    </source>
</evidence>